<dbReference type="InterPro" id="IPR006607">
    <property type="entry name" value="DM15"/>
</dbReference>
<comment type="caution">
    <text evidence="2">The sequence shown here is derived from an EMBL/GenBank/DDBJ whole genome shotgun (WGS) entry which is preliminary data.</text>
</comment>
<evidence type="ECO:0000256" key="1">
    <source>
        <dbReference type="ARBA" id="ARBA00009658"/>
    </source>
</evidence>
<comment type="similarity">
    <text evidence="1">Belongs to the prohibitin family.</text>
</comment>
<evidence type="ECO:0008006" key="4">
    <source>
        <dbReference type="Google" id="ProtNLM"/>
    </source>
</evidence>
<dbReference type="PANTHER" id="PTHR23222">
    <property type="entry name" value="PROHIBITIN"/>
    <property type="match status" value="1"/>
</dbReference>
<dbReference type="Proteomes" id="UP000663874">
    <property type="component" value="Unassembled WGS sequence"/>
</dbReference>
<dbReference type="GO" id="GO:0000339">
    <property type="term" value="F:RNA cap binding"/>
    <property type="evidence" value="ECO:0007669"/>
    <property type="project" value="InterPro"/>
</dbReference>
<sequence>MYKYGVECLFRSYTYDFQQETLCDHEADQSYGLEKFWTFLKYSRQKPKITRKLEEILKNYKNLEDFHVDGASFPQQFLPTKSNYTLEAIAAAVAKNSDTSNSLKPNEEFSVLGRIYISLAIVGGVINCMLYNVDDGHRDVIFDHFQGVKLDVIEERTHFMISWLHRPIIFDIRTRSRSVPSIIEIKDLQTINITLRILYRPRAELLPNIFCKFGFKICCTKSQFDAIQLTTQRALISQRVSELLTERTAQFETEQSRQANVIAVEGDARAADLICKTLDEAGDEKEDQINNSLDDIKDSSTIEMMNFDNLFRRFILTQLFVRGWRNPFHLQEIFTYRREKIGVRDECLELVPAENVQENTVEIIKQETKR</sequence>
<accession>A0A819ZK97</accession>
<name>A0A819ZK97_9BILA</name>
<dbReference type="GO" id="GO:0005739">
    <property type="term" value="C:mitochondrion"/>
    <property type="evidence" value="ECO:0007669"/>
    <property type="project" value="TreeGrafter"/>
</dbReference>
<evidence type="ECO:0000313" key="3">
    <source>
        <dbReference type="Proteomes" id="UP000663874"/>
    </source>
</evidence>
<dbReference type="GO" id="GO:0048255">
    <property type="term" value="P:mRNA stabilization"/>
    <property type="evidence" value="ECO:0007669"/>
    <property type="project" value="InterPro"/>
</dbReference>
<dbReference type="GO" id="GO:0007005">
    <property type="term" value="P:mitochondrion organization"/>
    <property type="evidence" value="ECO:0007669"/>
    <property type="project" value="TreeGrafter"/>
</dbReference>
<organism evidence="2 3">
    <name type="scientific">Rotaria sordida</name>
    <dbReference type="NCBI Taxonomy" id="392033"/>
    <lineage>
        <taxon>Eukaryota</taxon>
        <taxon>Metazoa</taxon>
        <taxon>Spiralia</taxon>
        <taxon>Gnathifera</taxon>
        <taxon>Rotifera</taxon>
        <taxon>Eurotatoria</taxon>
        <taxon>Bdelloidea</taxon>
        <taxon>Philodinida</taxon>
        <taxon>Philodinidae</taxon>
        <taxon>Rotaria</taxon>
    </lineage>
</organism>
<proteinExistence type="inferred from homology"/>
<gene>
    <name evidence="2" type="ORF">FNK824_LOCUS34834</name>
</gene>
<evidence type="ECO:0000313" key="2">
    <source>
        <dbReference type="EMBL" id="CAF4173837.1"/>
    </source>
</evidence>
<reference evidence="2" key="1">
    <citation type="submission" date="2021-02" db="EMBL/GenBank/DDBJ databases">
        <authorList>
            <person name="Nowell W R."/>
        </authorList>
    </citation>
    <scope>NUCLEOTIDE SEQUENCE</scope>
</reference>
<dbReference type="AlphaFoldDB" id="A0A819ZK97"/>
<dbReference type="GO" id="GO:0016020">
    <property type="term" value="C:membrane"/>
    <property type="evidence" value="ECO:0007669"/>
    <property type="project" value="InterPro"/>
</dbReference>
<protein>
    <recommendedName>
        <fullName evidence="4">Prohibitin</fullName>
    </recommendedName>
</protein>
<dbReference type="InterPro" id="IPR000163">
    <property type="entry name" value="Prohibitin"/>
</dbReference>
<dbReference type="PRINTS" id="PR00679">
    <property type="entry name" value="PROHIBITIN"/>
</dbReference>
<dbReference type="Pfam" id="PF21071">
    <property type="entry name" value="LARP1_HEAT"/>
    <property type="match status" value="1"/>
</dbReference>
<dbReference type="PANTHER" id="PTHR23222:SF0">
    <property type="entry name" value="PROHIBITIN 1"/>
    <property type="match status" value="1"/>
</dbReference>
<dbReference type="EMBL" id="CAJOBE010014100">
    <property type="protein sequence ID" value="CAF4173837.1"/>
    <property type="molecule type" value="Genomic_DNA"/>
</dbReference>